<dbReference type="Proteomes" id="UP000515163">
    <property type="component" value="Unplaced"/>
</dbReference>
<dbReference type="GeneID" id="116307124"/>
<protein>
    <submittedName>
        <fullName evidence="5">Myotrophin-like</fullName>
    </submittedName>
</protein>
<gene>
    <name evidence="5" type="primary">LOC116307124</name>
</gene>
<evidence type="ECO:0000256" key="1">
    <source>
        <dbReference type="ARBA" id="ARBA00022737"/>
    </source>
</evidence>
<feature type="repeat" description="ANK" evidence="3">
    <location>
        <begin position="33"/>
        <end position="65"/>
    </location>
</feature>
<dbReference type="InterPro" id="IPR050745">
    <property type="entry name" value="Multifunctional_regulatory"/>
</dbReference>
<dbReference type="KEGG" id="aten:116307124"/>
<accession>A0A6P8J7R4</accession>
<evidence type="ECO:0000313" key="5">
    <source>
        <dbReference type="RefSeq" id="XP_031573135.1"/>
    </source>
</evidence>
<sequence>MADIINAIKANDVFELNRLLSQPGRYVNTPVGGGRPPLHIAVQRNRKNIAGILVSRGADVNLPDEDDCTPLMIAILNDNPNLVRWLIDMGAETDGKSPDGEPYCKVTENKYIIDLLRQKRK</sequence>
<evidence type="ECO:0000313" key="4">
    <source>
        <dbReference type="Proteomes" id="UP000515163"/>
    </source>
</evidence>
<proteinExistence type="predicted"/>
<dbReference type="PANTHER" id="PTHR24189:SF69">
    <property type="entry name" value="MYOTROPHIN"/>
    <property type="match status" value="1"/>
</dbReference>
<dbReference type="SUPFAM" id="SSF48403">
    <property type="entry name" value="Ankyrin repeat"/>
    <property type="match status" value="1"/>
</dbReference>
<keyword evidence="4" id="KW-1185">Reference proteome</keyword>
<evidence type="ECO:0000256" key="2">
    <source>
        <dbReference type="ARBA" id="ARBA00023043"/>
    </source>
</evidence>
<dbReference type="AlphaFoldDB" id="A0A6P8J7R4"/>
<dbReference type="PANTHER" id="PTHR24189">
    <property type="entry name" value="MYOTROPHIN"/>
    <property type="match status" value="1"/>
</dbReference>
<dbReference type="InterPro" id="IPR036770">
    <property type="entry name" value="Ankyrin_rpt-contain_sf"/>
</dbReference>
<dbReference type="Gene3D" id="1.25.40.20">
    <property type="entry name" value="Ankyrin repeat-containing domain"/>
    <property type="match status" value="1"/>
</dbReference>
<organism evidence="4 5">
    <name type="scientific">Actinia tenebrosa</name>
    <name type="common">Australian red waratah sea anemone</name>
    <dbReference type="NCBI Taxonomy" id="6105"/>
    <lineage>
        <taxon>Eukaryota</taxon>
        <taxon>Metazoa</taxon>
        <taxon>Cnidaria</taxon>
        <taxon>Anthozoa</taxon>
        <taxon>Hexacorallia</taxon>
        <taxon>Actiniaria</taxon>
        <taxon>Actiniidae</taxon>
        <taxon>Actinia</taxon>
    </lineage>
</organism>
<dbReference type="GO" id="GO:0005737">
    <property type="term" value="C:cytoplasm"/>
    <property type="evidence" value="ECO:0007669"/>
    <property type="project" value="TreeGrafter"/>
</dbReference>
<dbReference type="InParanoid" id="A0A6P8J7R4"/>
<name>A0A6P8J7R4_ACTTE</name>
<evidence type="ECO:0000256" key="3">
    <source>
        <dbReference type="PROSITE-ProRule" id="PRU00023"/>
    </source>
</evidence>
<dbReference type="GO" id="GO:0005634">
    <property type="term" value="C:nucleus"/>
    <property type="evidence" value="ECO:0007669"/>
    <property type="project" value="TreeGrafter"/>
</dbReference>
<reference evidence="5" key="1">
    <citation type="submission" date="2025-08" db="UniProtKB">
        <authorList>
            <consortium name="RefSeq"/>
        </authorList>
    </citation>
    <scope>IDENTIFICATION</scope>
</reference>
<dbReference type="PROSITE" id="PS50297">
    <property type="entry name" value="ANK_REP_REGION"/>
    <property type="match status" value="2"/>
</dbReference>
<dbReference type="GO" id="GO:2000812">
    <property type="term" value="P:regulation of barbed-end actin filament capping"/>
    <property type="evidence" value="ECO:0007669"/>
    <property type="project" value="TreeGrafter"/>
</dbReference>
<feature type="repeat" description="ANK" evidence="3">
    <location>
        <begin position="66"/>
        <end position="98"/>
    </location>
</feature>
<dbReference type="InterPro" id="IPR002110">
    <property type="entry name" value="Ankyrin_rpt"/>
</dbReference>
<dbReference type="RefSeq" id="XP_031573135.1">
    <property type="nucleotide sequence ID" value="XM_031717275.1"/>
</dbReference>
<dbReference type="OrthoDB" id="5948321at2759"/>
<keyword evidence="1" id="KW-0677">Repeat</keyword>
<dbReference type="Pfam" id="PF12796">
    <property type="entry name" value="Ank_2"/>
    <property type="match status" value="1"/>
</dbReference>
<dbReference type="PROSITE" id="PS50088">
    <property type="entry name" value="ANK_REPEAT"/>
    <property type="match status" value="2"/>
</dbReference>
<keyword evidence="2 3" id="KW-0040">ANK repeat</keyword>
<dbReference type="SMART" id="SM00248">
    <property type="entry name" value="ANK"/>
    <property type="match status" value="2"/>
</dbReference>